<sequence>MHGCLLPGRTDSPCFQYTNLPNTPITNLSSRITHHRDSKNGKNHTTDKINRPSSELFDRDGFPGNLISILLPQLLHASNEAHLVRLVALDAHAGHLHPYDDLGLHAFDPRELASGQRRLDTRSVPYGGRVLEAHFAGLRQVHHQLRPRFVVFIADDVPGEEAWREVVLTQEIREWLVFAWIRKNVVSIYLCNIVISLHLLSCMHRSNCARVLR</sequence>
<dbReference type="EMBL" id="GBRH01220076">
    <property type="protein sequence ID" value="JAD77819.1"/>
    <property type="molecule type" value="Transcribed_RNA"/>
</dbReference>
<accession>A0A0A9CND1</accession>
<protein>
    <submittedName>
        <fullName evidence="2">Uncharacterized protein</fullName>
    </submittedName>
</protein>
<proteinExistence type="predicted"/>
<evidence type="ECO:0000256" key="1">
    <source>
        <dbReference type="SAM" id="MobiDB-lite"/>
    </source>
</evidence>
<organism evidence="2">
    <name type="scientific">Arundo donax</name>
    <name type="common">Giant reed</name>
    <name type="synonym">Donax arundinaceus</name>
    <dbReference type="NCBI Taxonomy" id="35708"/>
    <lineage>
        <taxon>Eukaryota</taxon>
        <taxon>Viridiplantae</taxon>
        <taxon>Streptophyta</taxon>
        <taxon>Embryophyta</taxon>
        <taxon>Tracheophyta</taxon>
        <taxon>Spermatophyta</taxon>
        <taxon>Magnoliopsida</taxon>
        <taxon>Liliopsida</taxon>
        <taxon>Poales</taxon>
        <taxon>Poaceae</taxon>
        <taxon>PACMAD clade</taxon>
        <taxon>Arundinoideae</taxon>
        <taxon>Arundineae</taxon>
        <taxon>Arundo</taxon>
    </lineage>
</organism>
<feature type="region of interest" description="Disordered" evidence="1">
    <location>
        <begin position="26"/>
        <end position="55"/>
    </location>
</feature>
<reference evidence="2" key="2">
    <citation type="journal article" date="2015" name="Data Brief">
        <title>Shoot transcriptome of the giant reed, Arundo donax.</title>
        <authorList>
            <person name="Barrero R.A."/>
            <person name="Guerrero F.D."/>
            <person name="Moolhuijzen P."/>
            <person name="Goolsby J.A."/>
            <person name="Tidwell J."/>
            <person name="Bellgard S.E."/>
            <person name="Bellgard M.I."/>
        </authorList>
    </citation>
    <scope>NUCLEOTIDE SEQUENCE</scope>
    <source>
        <tissue evidence="2">Shoot tissue taken approximately 20 cm above the soil surface</tissue>
    </source>
</reference>
<name>A0A0A9CND1_ARUDO</name>
<dbReference type="AlphaFoldDB" id="A0A0A9CND1"/>
<evidence type="ECO:0000313" key="2">
    <source>
        <dbReference type="EMBL" id="JAD77819.1"/>
    </source>
</evidence>
<reference evidence="2" key="1">
    <citation type="submission" date="2014-09" db="EMBL/GenBank/DDBJ databases">
        <authorList>
            <person name="Magalhaes I.L.F."/>
            <person name="Oliveira U."/>
            <person name="Santos F.R."/>
            <person name="Vidigal T.H.D.A."/>
            <person name="Brescovit A.D."/>
            <person name="Santos A.J."/>
        </authorList>
    </citation>
    <scope>NUCLEOTIDE SEQUENCE</scope>
    <source>
        <tissue evidence="2">Shoot tissue taken approximately 20 cm above the soil surface</tissue>
    </source>
</reference>
<feature type="compositionally biased region" description="Basic and acidic residues" evidence="1">
    <location>
        <begin position="38"/>
        <end position="55"/>
    </location>
</feature>